<gene>
    <name evidence="1" type="ORF">BDP27DRAFT_1455744</name>
</gene>
<accession>A0A9P5TWD0</accession>
<keyword evidence="2" id="KW-1185">Reference proteome</keyword>
<reference evidence="1" key="1">
    <citation type="submission" date="2020-11" db="EMBL/GenBank/DDBJ databases">
        <authorList>
            <consortium name="DOE Joint Genome Institute"/>
            <person name="Ahrendt S."/>
            <person name="Riley R."/>
            <person name="Andreopoulos W."/>
            <person name="Labutti K."/>
            <person name="Pangilinan J."/>
            <person name="Ruiz-Duenas F.J."/>
            <person name="Barrasa J.M."/>
            <person name="Sanchez-Garcia M."/>
            <person name="Camarero S."/>
            <person name="Miyauchi S."/>
            <person name="Serrano A."/>
            <person name="Linde D."/>
            <person name="Babiker R."/>
            <person name="Drula E."/>
            <person name="Ayuso-Fernandez I."/>
            <person name="Pacheco R."/>
            <person name="Padilla G."/>
            <person name="Ferreira P."/>
            <person name="Barriuso J."/>
            <person name="Kellner H."/>
            <person name="Castanera R."/>
            <person name="Alfaro M."/>
            <person name="Ramirez L."/>
            <person name="Pisabarro A.G."/>
            <person name="Kuo A."/>
            <person name="Tritt A."/>
            <person name="Lipzen A."/>
            <person name="He G."/>
            <person name="Yan M."/>
            <person name="Ng V."/>
            <person name="Cullen D."/>
            <person name="Martin F."/>
            <person name="Rosso M.-N."/>
            <person name="Henrissat B."/>
            <person name="Hibbett D."/>
            <person name="Martinez A.T."/>
            <person name="Grigoriev I.V."/>
        </authorList>
    </citation>
    <scope>NUCLEOTIDE SEQUENCE</scope>
    <source>
        <strain evidence="1">AH 40177</strain>
    </source>
</reference>
<dbReference type="SUPFAM" id="SSF52047">
    <property type="entry name" value="RNI-like"/>
    <property type="match status" value="1"/>
</dbReference>
<protein>
    <recommendedName>
        <fullName evidence="3">F-box domain-containing protein</fullName>
    </recommendedName>
</protein>
<dbReference type="OrthoDB" id="3172239at2759"/>
<evidence type="ECO:0000313" key="2">
    <source>
        <dbReference type="Proteomes" id="UP000772434"/>
    </source>
</evidence>
<dbReference type="Gene3D" id="1.20.1280.50">
    <property type="match status" value="1"/>
</dbReference>
<organism evidence="1 2">
    <name type="scientific">Rhodocollybia butyracea</name>
    <dbReference type="NCBI Taxonomy" id="206335"/>
    <lineage>
        <taxon>Eukaryota</taxon>
        <taxon>Fungi</taxon>
        <taxon>Dikarya</taxon>
        <taxon>Basidiomycota</taxon>
        <taxon>Agaricomycotina</taxon>
        <taxon>Agaricomycetes</taxon>
        <taxon>Agaricomycetidae</taxon>
        <taxon>Agaricales</taxon>
        <taxon>Marasmiineae</taxon>
        <taxon>Omphalotaceae</taxon>
        <taxon>Rhodocollybia</taxon>
    </lineage>
</organism>
<name>A0A9P5TWD0_9AGAR</name>
<dbReference type="Proteomes" id="UP000772434">
    <property type="component" value="Unassembled WGS sequence"/>
</dbReference>
<dbReference type="AlphaFoldDB" id="A0A9P5TWD0"/>
<evidence type="ECO:0000313" key="1">
    <source>
        <dbReference type="EMBL" id="KAF9032345.1"/>
    </source>
</evidence>
<proteinExistence type="predicted"/>
<sequence length="530" mass="59120">MSAREIDLASVAARSVLNSYSSPICGLPSEILSSIFLSLKDVNPPWVYCGSETRKKKHLGFIQVTFVCQRFRETAIATPRLWSNIAFELGPEWMITMMERAMVAPIFLWAHCRDNSSRIGPEVKAYVPKHIFHLQELTLSGPEDEVADLSPCLIEPAPMLELLVLSARTSVFRSPDPPISVPPILFDGQTPRLSRLELDNCIISWDCPNFTSLTSLKLSLKPFSAYESPSDGSQPRILSPILGFPVFPLPSPTRVGKLVCLADLTLTGRVLECIQVLQCLSLPATASLHITCDAWDRTDPSIRDGKEACDLLPLLTRHLSTLKDETGSRAPFTKLSILPQGLCTRPGSINVFLEGRIESSPINWDLCLPVAFPSLWNYIQTLSAVFDALPCTKDIKELSLVHCKFTYRQLIILFHKMQDVETLSISNIGDQTLDSISVALDRTVTFDEGGTLRELVFFPCLKDVSVYSGNSTFFPKLQKCLGNRKQRGSELEKIEFVGCTVTAFQVDTFQDVVKEVYWDEVEQPNSRRGT</sequence>
<comment type="caution">
    <text evidence="1">The sequence shown here is derived from an EMBL/GenBank/DDBJ whole genome shotgun (WGS) entry which is preliminary data.</text>
</comment>
<evidence type="ECO:0008006" key="3">
    <source>
        <dbReference type="Google" id="ProtNLM"/>
    </source>
</evidence>
<dbReference type="EMBL" id="JADNRY010000641">
    <property type="protein sequence ID" value="KAF9032345.1"/>
    <property type="molecule type" value="Genomic_DNA"/>
</dbReference>